<gene>
    <name evidence="2" type="ORF">OH76DRAFT_548105</name>
</gene>
<sequence>MQLPSDVGEIVNGTNLATKMSGENMKLRIFRRIDYRSRTLVPVTMAPSPAFVARSKSSHSRPIVSSGRKSLQDPVPALSPHLHPRECTRQRCFPYQTTRTPSDDGILL</sequence>
<protein>
    <submittedName>
        <fullName evidence="2">Uncharacterized protein</fullName>
    </submittedName>
</protein>
<dbReference type="Proteomes" id="UP000256964">
    <property type="component" value="Unassembled WGS sequence"/>
</dbReference>
<name>A0A371D9V9_9APHY</name>
<accession>A0A371D9V9</accession>
<proteinExistence type="predicted"/>
<dbReference type="EMBL" id="KZ857406">
    <property type="protein sequence ID" value="RDX49318.1"/>
    <property type="molecule type" value="Genomic_DNA"/>
</dbReference>
<feature type="region of interest" description="Disordered" evidence="1">
    <location>
        <begin position="51"/>
        <end position="83"/>
    </location>
</feature>
<organism evidence="2 3">
    <name type="scientific">Lentinus brumalis</name>
    <dbReference type="NCBI Taxonomy" id="2498619"/>
    <lineage>
        <taxon>Eukaryota</taxon>
        <taxon>Fungi</taxon>
        <taxon>Dikarya</taxon>
        <taxon>Basidiomycota</taxon>
        <taxon>Agaricomycotina</taxon>
        <taxon>Agaricomycetes</taxon>
        <taxon>Polyporales</taxon>
        <taxon>Polyporaceae</taxon>
        <taxon>Lentinus</taxon>
    </lineage>
</organism>
<dbReference type="AlphaFoldDB" id="A0A371D9V9"/>
<reference evidence="2 3" key="1">
    <citation type="journal article" date="2018" name="Biotechnol. Biofuels">
        <title>Integrative visual omics of the white-rot fungus Polyporus brumalis exposes the biotechnological potential of its oxidative enzymes for delignifying raw plant biomass.</title>
        <authorList>
            <person name="Miyauchi S."/>
            <person name="Rancon A."/>
            <person name="Drula E."/>
            <person name="Hage H."/>
            <person name="Chaduli D."/>
            <person name="Favel A."/>
            <person name="Grisel S."/>
            <person name="Henrissat B."/>
            <person name="Herpoel-Gimbert I."/>
            <person name="Ruiz-Duenas F.J."/>
            <person name="Chevret D."/>
            <person name="Hainaut M."/>
            <person name="Lin J."/>
            <person name="Wang M."/>
            <person name="Pangilinan J."/>
            <person name="Lipzen A."/>
            <person name="Lesage-Meessen L."/>
            <person name="Navarro D."/>
            <person name="Riley R."/>
            <person name="Grigoriev I.V."/>
            <person name="Zhou S."/>
            <person name="Raouche S."/>
            <person name="Rosso M.N."/>
        </authorList>
    </citation>
    <scope>NUCLEOTIDE SEQUENCE [LARGE SCALE GENOMIC DNA]</scope>
    <source>
        <strain evidence="2 3">BRFM 1820</strain>
    </source>
</reference>
<evidence type="ECO:0000313" key="3">
    <source>
        <dbReference type="Proteomes" id="UP000256964"/>
    </source>
</evidence>
<keyword evidence="3" id="KW-1185">Reference proteome</keyword>
<evidence type="ECO:0000256" key="1">
    <source>
        <dbReference type="SAM" id="MobiDB-lite"/>
    </source>
</evidence>
<evidence type="ECO:0000313" key="2">
    <source>
        <dbReference type="EMBL" id="RDX49318.1"/>
    </source>
</evidence>